<protein>
    <submittedName>
        <fullName evidence="1">Uncharacterized protein</fullName>
    </submittedName>
</protein>
<keyword evidence="2" id="KW-1185">Reference proteome</keyword>
<dbReference type="AlphaFoldDB" id="A0A840QUW1"/>
<dbReference type="EMBL" id="JACHHB010000031">
    <property type="protein sequence ID" value="MBB5175130.1"/>
    <property type="molecule type" value="Genomic_DNA"/>
</dbReference>
<name>A0A840QUW1_9BACI</name>
<evidence type="ECO:0000313" key="1">
    <source>
        <dbReference type="EMBL" id="MBB5175130.1"/>
    </source>
</evidence>
<proteinExistence type="predicted"/>
<dbReference type="Proteomes" id="UP000551878">
    <property type="component" value="Unassembled WGS sequence"/>
</dbReference>
<comment type="caution">
    <text evidence="1">The sequence shown here is derived from an EMBL/GenBank/DDBJ whole genome shotgun (WGS) entry which is preliminary data.</text>
</comment>
<organism evidence="1 2">
    <name type="scientific">Texcoconibacillus texcoconensis</name>
    <dbReference type="NCBI Taxonomy" id="1095777"/>
    <lineage>
        <taxon>Bacteria</taxon>
        <taxon>Bacillati</taxon>
        <taxon>Bacillota</taxon>
        <taxon>Bacilli</taxon>
        <taxon>Bacillales</taxon>
        <taxon>Bacillaceae</taxon>
        <taxon>Texcoconibacillus</taxon>
    </lineage>
</organism>
<reference evidence="1 2" key="1">
    <citation type="submission" date="2020-08" db="EMBL/GenBank/DDBJ databases">
        <title>Genomic Encyclopedia of Type Strains, Phase IV (KMG-IV): sequencing the most valuable type-strain genomes for metagenomic binning, comparative biology and taxonomic classification.</title>
        <authorList>
            <person name="Goeker M."/>
        </authorList>
    </citation>
    <scope>NUCLEOTIDE SEQUENCE [LARGE SCALE GENOMIC DNA]</scope>
    <source>
        <strain evidence="1 2">DSM 24696</strain>
    </source>
</reference>
<evidence type="ECO:0000313" key="2">
    <source>
        <dbReference type="Proteomes" id="UP000551878"/>
    </source>
</evidence>
<sequence>MLSGLPVEVKVEVELQQNYDSFVSVKRVFVIFGETRLLGKHSEVQGRIERPSKVATYSGWDSRRVRASHSLVASLGG</sequence>
<accession>A0A840QUW1</accession>
<gene>
    <name evidence="1" type="ORF">HNQ41_003370</name>
</gene>